<dbReference type="InterPro" id="IPR027417">
    <property type="entry name" value="P-loop_NTPase"/>
</dbReference>
<proteinExistence type="predicted"/>
<evidence type="ECO:0000256" key="3">
    <source>
        <dbReference type="ARBA" id="ARBA00022741"/>
    </source>
</evidence>
<dbReference type="Gene3D" id="2.40.50.100">
    <property type="match status" value="1"/>
</dbReference>
<dbReference type="InterPro" id="IPR003593">
    <property type="entry name" value="AAA+_ATPase"/>
</dbReference>
<evidence type="ECO:0000256" key="7">
    <source>
        <dbReference type="SAM" id="MobiDB-lite"/>
    </source>
</evidence>
<dbReference type="SMART" id="SM00382">
    <property type="entry name" value="AAA"/>
    <property type="match status" value="1"/>
</dbReference>
<evidence type="ECO:0000256" key="5">
    <source>
        <dbReference type="ARBA" id="ARBA00022967"/>
    </source>
</evidence>
<dbReference type="InterPro" id="IPR015855">
    <property type="entry name" value="ABC_transpr_MalK-like"/>
</dbReference>
<keyword evidence="5" id="KW-1278">Translocase</keyword>
<dbReference type="InterPro" id="IPR040582">
    <property type="entry name" value="OB_MalK-like"/>
</dbReference>
<dbReference type="GO" id="GO:0005524">
    <property type="term" value="F:ATP binding"/>
    <property type="evidence" value="ECO:0007669"/>
    <property type="project" value="UniProtKB-KW"/>
</dbReference>
<keyword evidence="9" id="KW-0378">Hydrolase</keyword>
<dbReference type="CDD" id="cd03301">
    <property type="entry name" value="ABC_MalK_N"/>
    <property type="match status" value="1"/>
</dbReference>
<dbReference type="InterPro" id="IPR047641">
    <property type="entry name" value="ABC_transpr_MalK/UgpC-like"/>
</dbReference>
<dbReference type="InterPro" id="IPR017871">
    <property type="entry name" value="ABC_transporter-like_CS"/>
</dbReference>
<dbReference type="InterPro" id="IPR003439">
    <property type="entry name" value="ABC_transporter-like_ATP-bd"/>
</dbReference>
<keyword evidence="4 9" id="KW-0067">ATP-binding</keyword>
<dbReference type="FunFam" id="3.40.50.300:FF:000042">
    <property type="entry name" value="Maltose/maltodextrin ABC transporter, ATP-binding protein"/>
    <property type="match status" value="1"/>
</dbReference>
<evidence type="ECO:0000256" key="6">
    <source>
        <dbReference type="ARBA" id="ARBA00023136"/>
    </source>
</evidence>
<keyword evidence="6" id="KW-0472">Membrane</keyword>
<gene>
    <name evidence="9" type="ORF">FM125_10135</name>
</gene>
<name>A0A1R4JRE7_9MICC</name>
<evidence type="ECO:0000259" key="8">
    <source>
        <dbReference type="PROSITE" id="PS50893"/>
    </source>
</evidence>
<dbReference type="RefSeq" id="WP_087134518.1">
    <property type="nucleotide sequence ID" value="NZ_FUKP01000067.1"/>
</dbReference>
<sequence length="455" mass="50320">MASITLNNIHKTYDDGFHAVKGVDLEIADGEFVILVGPSGCGKSTLLRMVVGLEDITDGDLLIGERRVNEVAPKDRNLAMVFQNYALYPHLTVFENIAFPLRLNKDAKLSEDQIKAKVAEASRMLELDDHLDRKPGNLSGGQRQRVAMGRAIVREADAFLFDEPLSNLDAKLRGQMRAEIAQMQRRLGITSIYVTHDQTEAMTLGDRVAVLKKGELQQVASPRELYEQPINLFVAGFIGSPSMNFLPASLKSEGGRHVLSSPIGDIPVPEAKAKAAEGRDLVFVGLRPEFFEDASLVDEDKKSKGSIFQVELTHLEWLGHEQYGHIEFDPDPEVKTMLSDLAKEMDADELRPVVVTTLSAESRVRPGTPVDLWVDTSRIHLFDPKTGENLTRDPEAGAELTRMAGEERQRQIDLAQENDRKKEQEGAGHRTEDAIGDNLDHGTEGEGRTGSHTQG</sequence>
<dbReference type="Pfam" id="PF17912">
    <property type="entry name" value="OB_MalK"/>
    <property type="match status" value="1"/>
</dbReference>
<dbReference type="EC" id="3.6.3.19" evidence="9"/>
<dbReference type="GO" id="GO:0016887">
    <property type="term" value="F:ATP hydrolysis activity"/>
    <property type="evidence" value="ECO:0007669"/>
    <property type="project" value="InterPro"/>
</dbReference>
<evidence type="ECO:0000313" key="10">
    <source>
        <dbReference type="Proteomes" id="UP000196230"/>
    </source>
</evidence>
<dbReference type="InterPro" id="IPR008995">
    <property type="entry name" value="Mo/tungstate-bd_C_term_dom"/>
</dbReference>
<dbReference type="SUPFAM" id="SSF52540">
    <property type="entry name" value="P-loop containing nucleoside triphosphate hydrolases"/>
    <property type="match status" value="1"/>
</dbReference>
<dbReference type="AlphaFoldDB" id="A0A1R4JRE7"/>
<dbReference type="GO" id="GO:0008643">
    <property type="term" value="P:carbohydrate transport"/>
    <property type="evidence" value="ECO:0007669"/>
    <property type="project" value="InterPro"/>
</dbReference>
<keyword evidence="2" id="KW-1003">Cell membrane</keyword>
<evidence type="ECO:0000256" key="1">
    <source>
        <dbReference type="ARBA" id="ARBA00022448"/>
    </source>
</evidence>
<dbReference type="PROSITE" id="PS50893">
    <property type="entry name" value="ABC_TRANSPORTER_2"/>
    <property type="match status" value="1"/>
</dbReference>
<feature type="compositionally biased region" description="Basic and acidic residues" evidence="7">
    <location>
        <begin position="404"/>
        <end position="449"/>
    </location>
</feature>
<dbReference type="Pfam" id="PF00005">
    <property type="entry name" value="ABC_tran"/>
    <property type="match status" value="1"/>
</dbReference>
<keyword evidence="1" id="KW-0813">Transport</keyword>
<accession>A0A1R4JRE7</accession>
<dbReference type="SUPFAM" id="SSF50331">
    <property type="entry name" value="MOP-like"/>
    <property type="match status" value="1"/>
</dbReference>
<dbReference type="PROSITE" id="PS00211">
    <property type="entry name" value="ABC_TRANSPORTER_1"/>
    <property type="match status" value="1"/>
</dbReference>
<feature type="region of interest" description="Disordered" evidence="7">
    <location>
        <begin position="404"/>
        <end position="455"/>
    </location>
</feature>
<reference evidence="9 10" key="1">
    <citation type="submission" date="2017-02" db="EMBL/GenBank/DDBJ databases">
        <authorList>
            <person name="Peterson S.W."/>
        </authorList>
    </citation>
    <scope>NUCLEOTIDE SEQUENCE [LARGE SCALE GENOMIC DNA]</scope>
    <source>
        <strain evidence="9 10">2B3F</strain>
    </source>
</reference>
<protein>
    <submittedName>
        <fullName evidence="9">Maltose/maltodextrin transport ATP-binding protein MalK</fullName>
        <ecNumber evidence="9">3.6.3.19</ecNumber>
    </submittedName>
</protein>
<evidence type="ECO:0000256" key="2">
    <source>
        <dbReference type="ARBA" id="ARBA00022475"/>
    </source>
</evidence>
<dbReference type="GO" id="GO:0055052">
    <property type="term" value="C:ATP-binding cassette (ABC) transporter complex, substrate-binding subunit-containing"/>
    <property type="evidence" value="ECO:0007669"/>
    <property type="project" value="TreeGrafter"/>
</dbReference>
<dbReference type="NCBIfam" id="NF008653">
    <property type="entry name" value="PRK11650.1"/>
    <property type="match status" value="1"/>
</dbReference>
<dbReference type="GO" id="GO:0140359">
    <property type="term" value="F:ABC-type transporter activity"/>
    <property type="evidence" value="ECO:0007669"/>
    <property type="project" value="InterPro"/>
</dbReference>
<dbReference type="PANTHER" id="PTHR43875:SF15">
    <property type="entry name" value="TREHALOSE IMPORT ATP-BINDING PROTEIN SUGC"/>
    <property type="match status" value="1"/>
</dbReference>
<dbReference type="PANTHER" id="PTHR43875">
    <property type="entry name" value="MALTODEXTRIN IMPORT ATP-BINDING PROTEIN MSMX"/>
    <property type="match status" value="1"/>
</dbReference>
<dbReference type="Gene3D" id="3.40.50.300">
    <property type="entry name" value="P-loop containing nucleotide triphosphate hydrolases"/>
    <property type="match status" value="1"/>
</dbReference>
<evidence type="ECO:0000313" key="9">
    <source>
        <dbReference type="EMBL" id="SJN34567.1"/>
    </source>
</evidence>
<keyword evidence="3" id="KW-0547">Nucleotide-binding</keyword>
<organism evidence="9 10">
    <name type="scientific">Micrococcus lylae</name>
    <dbReference type="NCBI Taxonomy" id="1273"/>
    <lineage>
        <taxon>Bacteria</taxon>
        <taxon>Bacillati</taxon>
        <taxon>Actinomycetota</taxon>
        <taxon>Actinomycetes</taxon>
        <taxon>Micrococcales</taxon>
        <taxon>Micrococcaceae</taxon>
        <taxon>Micrococcus</taxon>
    </lineage>
</organism>
<dbReference type="EMBL" id="FUKP01000067">
    <property type="protein sequence ID" value="SJN34567.1"/>
    <property type="molecule type" value="Genomic_DNA"/>
</dbReference>
<evidence type="ECO:0000256" key="4">
    <source>
        <dbReference type="ARBA" id="ARBA00022840"/>
    </source>
</evidence>
<feature type="domain" description="ABC transporter" evidence="8">
    <location>
        <begin position="4"/>
        <end position="238"/>
    </location>
</feature>
<dbReference type="Proteomes" id="UP000196230">
    <property type="component" value="Unassembled WGS sequence"/>
</dbReference>